<sequence length="66" mass="7162">MVGSFGLYRTVSFQLATILIGILYSGSSSSHGIFGILPIEAQPLVARTTRPTKLITIAYRCMICLL</sequence>
<name>A0A2S8GDE2_9BACT</name>
<evidence type="ECO:0000313" key="1">
    <source>
        <dbReference type="EMBL" id="PQO42482.1"/>
    </source>
</evidence>
<dbReference type="AlphaFoldDB" id="A0A2S8GDE2"/>
<organism evidence="1 2">
    <name type="scientific">Blastopirellula marina</name>
    <dbReference type="NCBI Taxonomy" id="124"/>
    <lineage>
        <taxon>Bacteria</taxon>
        <taxon>Pseudomonadati</taxon>
        <taxon>Planctomycetota</taxon>
        <taxon>Planctomycetia</taxon>
        <taxon>Pirellulales</taxon>
        <taxon>Pirellulaceae</taxon>
        <taxon>Blastopirellula</taxon>
    </lineage>
</organism>
<dbReference type="EMBL" id="PUHZ01000025">
    <property type="protein sequence ID" value="PQO42482.1"/>
    <property type="molecule type" value="Genomic_DNA"/>
</dbReference>
<evidence type="ECO:0000313" key="2">
    <source>
        <dbReference type="Proteomes" id="UP000237819"/>
    </source>
</evidence>
<comment type="caution">
    <text evidence="1">The sequence shown here is derived from an EMBL/GenBank/DDBJ whole genome shotgun (WGS) entry which is preliminary data.</text>
</comment>
<gene>
    <name evidence="1" type="ORF">C5Y93_29595</name>
</gene>
<protein>
    <submittedName>
        <fullName evidence="1">Uncharacterized protein</fullName>
    </submittedName>
</protein>
<dbReference type="Proteomes" id="UP000237819">
    <property type="component" value="Unassembled WGS sequence"/>
</dbReference>
<proteinExistence type="predicted"/>
<reference evidence="1 2" key="1">
    <citation type="submission" date="2018-02" db="EMBL/GenBank/DDBJ databases">
        <title>Comparative genomes isolates from brazilian mangrove.</title>
        <authorList>
            <person name="Araujo J.E."/>
            <person name="Taketani R.G."/>
            <person name="Silva M.C.P."/>
            <person name="Loureco M.V."/>
            <person name="Andreote F.D."/>
        </authorList>
    </citation>
    <scope>NUCLEOTIDE SEQUENCE [LARGE SCALE GENOMIC DNA]</scope>
    <source>
        <strain evidence="1 2">Nap-Phe MGV</strain>
    </source>
</reference>
<accession>A0A2S8GDE2</accession>